<organism evidence="4">
    <name type="scientific">Rosellinia necatrix</name>
    <name type="common">White root-rot fungus</name>
    <dbReference type="NCBI Taxonomy" id="77044"/>
    <lineage>
        <taxon>Eukaryota</taxon>
        <taxon>Fungi</taxon>
        <taxon>Dikarya</taxon>
        <taxon>Ascomycota</taxon>
        <taxon>Pezizomycotina</taxon>
        <taxon>Sordariomycetes</taxon>
        <taxon>Xylariomycetidae</taxon>
        <taxon>Xylariales</taxon>
        <taxon>Xylariaceae</taxon>
        <taxon>Rosellinia</taxon>
    </lineage>
</organism>
<dbReference type="PANTHER" id="PTHR11820:SF86">
    <property type="entry name" value="FUMARYLACETOACETATE HYDROLASE FAMILY PROTEIN (AFU_ORTHOLOGUE AFUA_7G07000)"/>
    <property type="match status" value="1"/>
</dbReference>
<sequence length="256" mass="27575">MESFTKLIRFKSENARIYFADLGDLNSAVPAAGSQITAYSSFEELLSRINPETVRLQELQTSQSPPLWTKPAASLASPGQDIVMNKYCAASYPDYEAELVFVTSRTCKDATEAEAADAILGYTVGNDLSCRLFQLPERGGGQFFYAKAFDHFAPIGPALVARGAFSASLPTARMTLAVNGEPRQEANFEADMVFGPAAILSFMSQGTTIPAFTAVMTGTPAGVGAFMKPKQFLNDGDVVEISLPGIGELRNRIVFE</sequence>
<dbReference type="EMBL" id="DF977450">
    <property type="protein sequence ID" value="GAP83801.2"/>
    <property type="molecule type" value="Genomic_DNA"/>
</dbReference>
<evidence type="ECO:0000256" key="1">
    <source>
        <dbReference type="ARBA" id="ARBA00010211"/>
    </source>
</evidence>
<dbReference type="PANTHER" id="PTHR11820">
    <property type="entry name" value="ACYLPYRUVASE"/>
    <property type="match status" value="1"/>
</dbReference>
<comment type="similarity">
    <text evidence="1">Belongs to the FAH family.</text>
</comment>
<dbReference type="Pfam" id="PF01557">
    <property type="entry name" value="FAA_hydrolase"/>
    <property type="match status" value="1"/>
</dbReference>
<evidence type="ECO:0000313" key="5">
    <source>
        <dbReference type="Proteomes" id="UP000054516"/>
    </source>
</evidence>
<accession>A0A1S7UKJ0</accession>
<evidence type="ECO:0000259" key="3">
    <source>
        <dbReference type="Pfam" id="PF01557"/>
    </source>
</evidence>
<dbReference type="Gene3D" id="3.90.850.10">
    <property type="entry name" value="Fumarylacetoacetase-like, C-terminal domain"/>
    <property type="match status" value="1"/>
</dbReference>
<keyword evidence="2" id="KW-0479">Metal-binding</keyword>
<keyword evidence="4" id="KW-0378">Hydrolase</keyword>
<dbReference type="Proteomes" id="UP000054516">
    <property type="component" value="Unassembled WGS sequence"/>
</dbReference>
<reference evidence="4" key="1">
    <citation type="submission" date="2016-03" db="EMBL/GenBank/DDBJ databases">
        <title>Draft genome sequence of Rosellinia necatrix.</title>
        <authorList>
            <person name="Kanematsu S."/>
        </authorList>
    </citation>
    <scope>NUCLEOTIDE SEQUENCE [LARGE SCALE GENOMIC DNA]</scope>
    <source>
        <strain evidence="4">W97</strain>
    </source>
</reference>
<dbReference type="STRING" id="77044.A0A1S7UKJ0"/>
<keyword evidence="5" id="KW-1185">Reference proteome</keyword>
<name>A0A1S7UKJ0_ROSNE</name>
<dbReference type="InterPro" id="IPR011234">
    <property type="entry name" value="Fumarylacetoacetase-like_C"/>
</dbReference>
<dbReference type="InterPro" id="IPR036663">
    <property type="entry name" value="Fumarylacetoacetase_C_sf"/>
</dbReference>
<gene>
    <name evidence="4" type="ORF">SAMD00023353_0502120</name>
</gene>
<feature type="domain" description="Fumarylacetoacetase-like C-terminal" evidence="3">
    <location>
        <begin position="56"/>
        <end position="254"/>
    </location>
</feature>
<dbReference type="GO" id="GO:0018773">
    <property type="term" value="F:acetylpyruvate hydrolase activity"/>
    <property type="evidence" value="ECO:0007669"/>
    <property type="project" value="TreeGrafter"/>
</dbReference>
<dbReference type="GO" id="GO:0046872">
    <property type="term" value="F:metal ion binding"/>
    <property type="evidence" value="ECO:0007669"/>
    <property type="project" value="UniProtKB-KW"/>
</dbReference>
<dbReference type="OrthoDB" id="411064at2759"/>
<proteinExistence type="inferred from homology"/>
<evidence type="ECO:0000256" key="2">
    <source>
        <dbReference type="ARBA" id="ARBA00022723"/>
    </source>
</evidence>
<dbReference type="AlphaFoldDB" id="A0A1S7UKJ0"/>
<evidence type="ECO:0000313" key="4">
    <source>
        <dbReference type="EMBL" id="GAP83801.2"/>
    </source>
</evidence>
<dbReference type="SUPFAM" id="SSF56529">
    <property type="entry name" value="FAH"/>
    <property type="match status" value="1"/>
</dbReference>
<protein>
    <submittedName>
        <fullName evidence="4">Putative fumarylacetoacetate hydrolase family protein</fullName>
    </submittedName>
</protein>
<dbReference type="OMA" id="PTYFHKP"/>